<reference evidence="8" key="1">
    <citation type="journal article" date="2020" name="mSystems">
        <title>Genome- and Community-Level Interaction Insights into Carbon Utilization and Element Cycling Functions of Hydrothermarchaeota in Hydrothermal Sediment.</title>
        <authorList>
            <person name="Zhou Z."/>
            <person name="Liu Y."/>
            <person name="Xu W."/>
            <person name="Pan J."/>
            <person name="Luo Z.H."/>
            <person name="Li M."/>
        </authorList>
    </citation>
    <scope>NUCLEOTIDE SEQUENCE [LARGE SCALE GENOMIC DNA]</scope>
    <source>
        <strain evidence="8">SpSt-289</strain>
    </source>
</reference>
<dbReference type="InterPro" id="IPR025202">
    <property type="entry name" value="PLD-like_dom"/>
</dbReference>
<evidence type="ECO:0000259" key="7">
    <source>
        <dbReference type="PROSITE" id="PS50035"/>
    </source>
</evidence>
<dbReference type="InterPro" id="IPR001736">
    <property type="entry name" value="PLipase_D/transphosphatidylase"/>
</dbReference>
<evidence type="ECO:0000256" key="4">
    <source>
        <dbReference type="ARBA" id="ARBA00022801"/>
    </source>
</evidence>
<dbReference type="GO" id="GO:0016891">
    <property type="term" value="F:RNA endonuclease activity producing 5'-phosphomonoesters, hydrolytic mechanism"/>
    <property type="evidence" value="ECO:0007669"/>
    <property type="project" value="TreeGrafter"/>
</dbReference>
<dbReference type="SUPFAM" id="SSF56024">
    <property type="entry name" value="Phospholipase D/nuclease"/>
    <property type="match status" value="2"/>
</dbReference>
<dbReference type="PANTHER" id="PTHR43856:SF1">
    <property type="entry name" value="MITOCHONDRIAL CARDIOLIPIN HYDROLASE"/>
    <property type="match status" value="1"/>
</dbReference>
<dbReference type="InterPro" id="IPR051406">
    <property type="entry name" value="PLD_domain"/>
</dbReference>
<dbReference type="PROSITE" id="PS50035">
    <property type="entry name" value="PLD"/>
    <property type="match status" value="1"/>
</dbReference>
<dbReference type="PANTHER" id="PTHR43856">
    <property type="entry name" value="CARDIOLIPIN HYDROLASE"/>
    <property type="match status" value="1"/>
</dbReference>
<evidence type="ECO:0000313" key="8">
    <source>
        <dbReference type="EMBL" id="HDX29990.1"/>
    </source>
</evidence>
<feature type="domain" description="PLD phosphodiesterase" evidence="7">
    <location>
        <begin position="475"/>
        <end position="497"/>
    </location>
</feature>
<dbReference type="GO" id="GO:0004630">
    <property type="term" value="F:phospholipase D activity"/>
    <property type="evidence" value="ECO:0007669"/>
    <property type="project" value="UniProtKB-EC"/>
</dbReference>
<dbReference type="Gene3D" id="3.30.870.10">
    <property type="entry name" value="Endonuclease Chain A"/>
    <property type="match status" value="2"/>
</dbReference>
<gene>
    <name evidence="8" type="ORF">ENQ20_00685</name>
</gene>
<evidence type="ECO:0000256" key="1">
    <source>
        <dbReference type="ARBA" id="ARBA00000798"/>
    </source>
</evidence>
<keyword evidence="6" id="KW-0443">Lipid metabolism</keyword>
<keyword evidence="5" id="KW-0442">Lipid degradation</keyword>
<evidence type="ECO:0000256" key="3">
    <source>
        <dbReference type="ARBA" id="ARBA00012027"/>
    </source>
</evidence>
<accession>A0A7C1JWB6</accession>
<organism evidence="8">
    <name type="scientific">Caldilinea aerophila</name>
    <dbReference type="NCBI Taxonomy" id="133453"/>
    <lineage>
        <taxon>Bacteria</taxon>
        <taxon>Bacillati</taxon>
        <taxon>Chloroflexota</taxon>
        <taxon>Caldilineae</taxon>
        <taxon>Caldilineales</taxon>
        <taxon>Caldilineaceae</taxon>
        <taxon>Caldilinea</taxon>
    </lineage>
</organism>
<evidence type="ECO:0000256" key="6">
    <source>
        <dbReference type="ARBA" id="ARBA00023098"/>
    </source>
</evidence>
<evidence type="ECO:0000256" key="2">
    <source>
        <dbReference type="ARBA" id="ARBA00008664"/>
    </source>
</evidence>
<dbReference type="AlphaFoldDB" id="A0A7C1JWB6"/>
<dbReference type="EMBL" id="DSMG01000006">
    <property type="protein sequence ID" value="HDX29990.1"/>
    <property type="molecule type" value="Genomic_DNA"/>
</dbReference>
<evidence type="ECO:0000256" key="5">
    <source>
        <dbReference type="ARBA" id="ARBA00022963"/>
    </source>
</evidence>
<keyword evidence="4" id="KW-0378">Hydrolase</keyword>
<comment type="similarity">
    <text evidence="2">Belongs to the phospholipase D family.</text>
</comment>
<dbReference type="GO" id="GO:0006793">
    <property type="term" value="P:phosphorus metabolic process"/>
    <property type="evidence" value="ECO:0007669"/>
    <property type="project" value="UniProtKB-ARBA"/>
</dbReference>
<sequence length="531" mass="62313">MKYAEEYAMPIDGELGVPFGRRNEFKELFYLRWGKIRFDVNWGPELNIKVLLKIYRSDGIVEHFIVDTDPYREAWNSHRRATRDFFIHPFPATYGRVTCVKFSYIVHLQERSIPSRLEYIFFDGPDFDNGQHQRRRITDLYATPNRWRTYELDAAMLQRNVDWINQNFDALHIVPKFTKGLPHHPYHPKRYIHDQIDATIARKRNAPDRRETIKVCVDCIDDADFVDHLLYAMSQGVQVQAQVDWRKMTLTNSPNYLRLKRSGMELLGVFCTPKHPLIEVAPDMHNKFILFGEEDSILGSFNITFERWGANWESGMTFRCPALGSLFDNIFQSIRGGVIQKYQVDPFSRFNLLYTFGRQMLPNGKYYRPHHAIFSEINRAQRSIRVCLFLLGEMMGEHHDSVVDALIRARQRGVDVQLLLNGHLARQGDPGAEVPMEEELRRPLLPAVYRLKKAGVPVLLAYGRYDQPVPYCPVHSKYCIIDERIVLEGSFNWYNTSVFSHDLYVVVADAHIARLYLNEYEQTLRDFRIFY</sequence>
<dbReference type="GO" id="GO:0016042">
    <property type="term" value="P:lipid catabolic process"/>
    <property type="evidence" value="ECO:0007669"/>
    <property type="project" value="UniProtKB-KW"/>
</dbReference>
<dbReference type="Pfam" id="PF13091">
    <property type="entry name" value="PLDc_2"/>
    <property type="match status" value="2"/>
</dbReference>
<name>A0A7C1JWB6_9CHLR</name>
<comment type="catalytic activity">
    <reaction evidence="1">
        <text>a 1,2-diacyl-sn-glycero-3-phosphocholine + H2O = a 1,2-diacyl-sn-glycero-3-phosphate + choline + H(+)</text>
        <dbReference type="Rhea" id="RHEA:14445"/>
        <dbReference type="ChEBI" id="CHEBI:15354"/>
        <dbReference type="ChEBI" id="CHEBI:15377"/>
        <dbReference type="ChEBI" id="CHEBI:15378"/>
        <dbReference type="ChEBI" id="CHEBI:57643"/>
        <dbReference type="ChEBI" id="CHEBI:58608"/>
        <dbReference type="EC" id="3.1.4.4"/>
    </reaction>
</comment>
<proteinExistence type="inferred from homology"/>
<protein>
    <recommendedName>
        <fullName evidence="3">phospholipase D</fullName>
        <ecNumber evidence="3">3.1.4.4</ecNumber>
    </recommendedName>
</protein>
<dbReference type="EC" id="3.1.4.4" evidence="3"/>
<comment type="caution">
    <text evidence="8">The sequence shown here is derived from an EMBL/GenBank/DDBJ whole genome shotgun (WGS) entry which is preliminary data.</text>
</comment>